<keyword evidence="1" id="KW-0732">Signal</keyword>
<gene>
    <name evidence="3" type="ORF">CONLIGDRAFT_697213</name>
</gene>
<dbReference type="EMBL" id="KV875112">
    <property type="protein sequence ID" value="OIW22572.1"/>
    <property type="molecule type" value="Genomic_DNA"/>
</dbReference>
<evidence type="ECO:0000259" key="2">
    <source>
        <dbReference type="Pfam" id="PF22807"/>
    </source>
</evidence>
<dbReference type="Pfam" id="PF22807">
    <property type="entry name" value="TrAA12"/>
    <property type="match status" value="1"/>
</dbReference>
<accession>A0A1J7J097</accession>
<evidence type="ECO:0000313" key="4">
    <source>
        <dbReference type="Proteomes" id="UP000182658"/>
    </source>
</evidence>
<dbReference type="InterPro" id="IPR011041">
    <property type="entry name" value="Quinoprot_gluc/sorb_DH_b-prop"/>
</dbReference>
<keyword evidence="4" id="KW-1185">Reference proteome</keyword>
<dbReference type="STRING" id="1408157.A0A1J7J097"/>
<reference evidence="3 4" key="1">
    <citation type="submission" date="2016-10" db="EMBL/GenBank/DDBJ databases">
        <title>Draft genome sequence of Coniochaeta ligniaria NRRL30616, a lignocellulolytic fungus for bioabatement of inhibitors in plant biomass hydrolysates.</title>
        <authorList>
            <consortium name="DOE Joint Genome Institute"/>
            <person name="Jimenez D.J."/>
            <person name="Hector R.E."/>
            <person name="Riley R."/>
            <person name="Sun H."/>
            <person name="Grigoriev I.V."/>
            <person name="Van Elsas J.D."/>
            <person name="Nichols N.N."/>
        </authorList>
    </citation>
    <scope>NUCLEOTIDE SEQUENCE [LARGE SCALE GENOMIC DNA]</scope>
    <source>
        <strain evidence="3 4">NRRL 30616</strain>
    </source>
</reference>
<dbReference type="InterPro" id="IPR011042">
    <property type="entry name" value="6-blade_b-propeller_TolB-like"/>
</dbReference>
<dbReference type="AlphaFoldDB" id="A0A1J7J097"/>
<evidence type="ECO:0000313" key="3">
    <source>
        <dbReference type="EMBL" id="OIW22572.1"/>
    </source>
</evidence>
<organism evidence="3 4">
    <name type="scientific">Coniochaeta ligniaria NRRL 30616</name>
    <dbReference type="NCBI Taxonomy" id="1408157"/>
    <lineage>
        <taxon>Eukaryota</taxon>
        <taxon>Fungi</taxon>
        <taxon>Dikarya</taxon>
        <taxon>Ascomycota</taxon>
        <taxon>Pezizomycotina</taxon>
        <taxon>Sordariomycetes</taxon>
        <taxon>Sordariomycetidae</taxon>
        <taxon>Coniochaetales</taxon>
        <taxon>Coniochaetaceae</taxon>
        <taxon>Coniochaeta</taxon>
    </lineage>
</organism>
<dbReference type="OrthoDB" id="507128at2759"/>
<dbReference type="SUPFAM" id="SSF50952">
    <property type="entry name" value="Soluble quinoprotein glucose dehydrogenase"/>
    <property type="match status" value="1"/>
</dbReference>
<feature type="domain" description="Pyrroloquinoline quinone-dependent pyranose dehydrogenase beta-propeller" evidence="2">
    <location>
        <begin position="42"/>
        <end position="435"/>
    </location>
</feature>
<dbReference type="Proteomes" id="UP000182658">
    <property type="component" value="Unassembled WGS sequence"/>
</dbReference>
<feature type="chain" id="PRO_5012724151" evidence="1">
    <location>
        <begin position="20"/>
        <end position="436"/>
    </location>
</feature>
<evidence type="ECO:0000256" key="1">
    <source>
        <dbReference type="SAM" id="SignalP"/>
    </source>
</evidence>
<name>A0A1J7J097_9PEZI</name>
<sequence length="436" mass="46746">MLWQTITTIAVVLLGPALAQTAKTYPFPSSCASIAASKYQFSLDSTWKATKILGGSALKQPRTIIFDTAGNLLVLQATKGVSVHTFDASGCIASSTVIISNTRLNHGLTLTPDGKTLYASSETTAWSWSYDPATMKATNQQTIVKSISTGIHSTRTILVVPQAPNYIILQAGSNGNWDYAAGSASAGRAIVKVFDLSKVPSGGYDYNTAGAVLGYGLRNEVALAFDPAGNVWGAENSGDDFRRTMNGQATDIHIDNPAEELNYLGDPLNPAGTWFGYPTCFTAWSAIQSLKTGDQFVVTPNTSFTDANCVGKSTPPRLSFPAHSAPITNIFDKDGKNMYITMHGSWDRNPAIGYKVVEVPFAKLASGLYDPVATRDSQKGWNDIMWANNVGSCQSQSLTISSCLRLAALAWDPSYSKLFVSSDNNSEGEIWVLAKK</sequence>
<dbReference type="Gene3D" id="2.120.10.30">
    <property type="entry name" value="TolB, C-terminal domain"/>
    <property type="match status" value="1"/>
</dbReference>
<dbReference type="InParanoid" id="A0A1J7J097"/>
<protein>
    <submittedName>
        <fullName evidence="3">Soluble quino protein glucose dehydrogenase</fullName>
    </submittedName>
</protein>
<proteinExistence type="predicted"/>
<feature type="signal peptide" evidence="1">
    <location>
        <begin position="1"/>
        <end position="19"/>
    </location>
</feature>
<dbReference type="InterPro" id="IPR054539">
    <property type="entry name" value="Beta-prop_PDH"/>
</dbReference>